<dbReference type="RefSeq" id="XP_038738735.1">
    <property type="nucleotide sequence ID" value="XM_038895972.1"/>
</dbReference>
<accession>A0A9P6HSL3</accession>
<dbReference type="OrthoDB" id="4789692at2759"/>
<reference evidence="1" key="2">
    <citation type="submission" date="2020-11" db="EMBL/GenBank/DDBJ databases">
        <title>Whole genome sequencing of Colletotrichum sp.</title>
        <authorList>
            <person name="Li H."/>
        </authorList>
    </citation>
    <scope>NUCLEOTIDE SEQUENCE</scope>
    <source>
        <strain evidence="1">CkLH20</strain>
    </source>
</reference>
<gene>
    <name evidence="1" type="ORF">CkaCkLH20_13262</name>
</gene>
<protein>
    <submittedName>
        <fullName evidence="1">Uncharacterized protein</fullName>
    </submittedName>
</protein>
<evidence type="ECO:0000313" key="1">
    <source>
        <dbReference type="EMBL" id="KAF9869274.1"/>
    </source>
</evidence>
<sequence length="439" mass="49848">MEPRRTRSRAARSRPREEVAHTIPDQPRQFTLWCLNEDTDDSGEVVHRYKPDRSFCNVSISLQLASAKHNPWIPKAARWKELQRSFPGFLKTSNPTQDTHQSLLTSLIATASDEKEEHGAIRGWDQVRKHLEYRDLHREFELDPTRDLLVIILMDTGFPYKSSITEQYDKIEEYLRVINSGRTIVYPSREERTASEYKVQDIHALDTIAEAQNTWRPVTCFGVGECTLVGTKDIVKRAWSCASVHTITDGTHSSKLTCGQSRRQKVCVKNKQTMVADIDEDREEVWFHQEYVKPLASEELRVFIATRPDPRGARGLLGEVLRVCHTISEEKDDIVATEAMEGTYASLGTTKDAVHNFALGVFEALRDPEFGWFGRFESLEVGCRLDISVNEVGGTLFVNEITRWNGAHYFSDFCTGAPHALMCNAYATAMGRYVGALGK</sequence>
<comment type="caution">
    <text evidence="1">The sequence shown here is derived from an EMBL/GenBank/DDBJ whole genome shotgun (WGS) entry which is preliminary data.</text>
</comment>
<organism evidence="1 2">
    <name type="scientific">Colletotrichum karsti</name>
    <dbReference type="NCBI Taxonomy" id="1095194"/>
    <lineage>
        <taxon>Eukaryota</taxon>
        <taxon>Fungi</taxon>
        <taxon>Dikarya</taxon>
        <taxon>Ascomycota</taxon>
        <taxon>Pezizomycotina</taxon>
        <taxon>Sordariomycetes</taxon>
        <taxon>Hypocreomycetidae</taxon>
        <taxon>Glomerellales</taxon>
        <taxon>Glomerellaceae</taxon>
        <taxon>Colletotrichum</taxon>
        <taxon>Colletotrichum boninense species complex</taxon>
    </lineage>
</organism>
<evidence type="ECO:0000313" key="2">
    <source>
        <dbReference type="Proteomes" id="UP000781932"/>
    </source>
</evidence>
<dbReference type="AlphaFoldDB" id="A0A9P6HSL3"/>
<dbReference type="GeneID" id="62169046"/>
<dbReference type="EMBL" id="JAATWM020000080">
    <property type="protein sequence ID" value="KAF9869274.1"/>
    <property type="molecule type" value="Genomic_DNA"/>
</dbReference>
<reference evidence="1" key="1">
    <citation type="submission" date="2020-03" db="EMBL/GenBank/DDBJ databases">
        <authorList>
            <person name="He L."/>
        </authorList>
    </citation>
    <scope>NUCLEOTIDE SEQUENCE</scope>
    <source>
        <strain evidence="1">CkLH20</strain>
    </source>
</reference>
<keyword evidence="2" id="KW-1185">Reference proteome</keyword>
<name>A0A9P6HSL3_9PEZI</name>
<dbReference type="Proteomes" id="UP000781932">
    <property type="component" value="Unassembled WGS sequence"/>
</dbReference>
<proteinExistence type="predicted"/>